<comment type="caution">
    <text evidence="1">The sequence shown here is derived from an EMBL/GenBank/DDBJ whole genome shotgun (WGS) entry which is preliminary data.</text>
</comment>
<name>A0A0F9N2P9_9ZZZZ</name>
<dbReference type="EMBL" id="LAZR01007769">
    <property type="protein sequence ID" value="KKM83065.1"/>
    <property type="molecule type" value="Genomic_DNA"/>
</dbReference>
<organism evidence="1">
    <name type="scientific">marine sediment metagenome</name>
    <dbReference type="NCBI Taxonomy" id="412755"/>
    <lineage>
        <taxon>unclassified sequences</taxon>
        <taxon>metagenomes</taxon>
        <taxon>ecological metagenomes</taxon>
    </lineage>
</organism>
<sequence>MTAKTESRWRHCPQCNRDLWVPFSGTNIQFTEPTDFPCPICTNPTSTLVSTRPPGTIGL</sequence>
<reference evidence="1" key="1">
    <citation type="journal article" date="2015" name="Nature">
        <title>Complex archaea that bridge the gap between prokaryotes and eukaryotes.</title>
        <authorList>
            <person name="Spang A."/>
            <person name="Saw J.H."/>
            <person name="Jorgensen S.L."/>
            <person name="Zaremba-Niedzwiedzka K."/>
            <person name="Martijn J."/>
            <person name="Lind A.E."/>
            <person name="van Eijk R."/>
            <person name="Schleper C."/>
            <person name="Guy L."/>
            <person name="Ettema T.J."/>
        </authorList>
    </citation>
    <scope>NUCLEOTIDE SEQUENCE</scope>
</reference>
<gene>
    <name evidence="1" type="ORF">LCGC14_1313180</name>
</gene>
<evidence type="ECO:0000313" key="1">
    <source>
        <dbReference type="EMBL" id="KKM83065.1"/>
    </source>
</evidence>
<evidence type="ECO:0008006" key="2">
    <source>
        <dbReference type="Google" id="ProtNLM"/>
    </source>
</evidence>
<accession>A0A0F9N2P9</accession>
<dbReference type="AlphaFoldDB" id="A0A0F9N2P9"/>
<proteinExistence type="predicted"/>
<protein>
    <recommendedName>
        <fullName evidence="2">Rubredoxin-like domain-containing protein</fullName>
    </recommendedName>
</protein>